<dbReference type="InterPro" id="IPR039426">
    <property type="entry name" value="TonB-dep_rcpt-like"/>
</dbReference>
<keyword evidence="9" id="KW-0998">Cell outer membrane</keyword>
<keyword evidence="5 11" id="KW-0732">Signal</keyword>
<gene>
    <name evidence="14" type="ORF">E5162_11360</name>
</gene>
<protein>
    <submittedName>
        <fullName evidence="14">TonB-dependent receptor</fullName>
    </submittedName>
</protein>
<proteinExistence type="inferred from homology"/>
<keyword evidence="6 10" id="KW-0798">TonB box</keyword>
<evidence type="ECO:0000313" key="15">
    <source>
        <dbReference type="Proteomes" id="UP000305451"/>
    </source>
</evidence>
<keyword evidence="15" id="KW-1185">Reference proteome</keyword>
<name>A0A4S2H8S7_9PROT</name>
<evidence type="ECO:0000256" key="4">
    <source>
        <dbReference type="ARBA" id="ARBA00022692"/>
    </source>
</evidence>
<feature type="signal peptide" evidence="11">
    <location>
        <begin position="1"/>
        <end position="23"/>
    </location>
</feature>
<dbReference type="PANTHER" id="PTHR30069:SF29">
    <property type="entry name" value="HEMOGLOBIN AND HEMOGLOBIN-HAPTOGLOBIN-BINDING PROTEIN 1-RELATED"/>
    <property type="match status" value="1"/>
</dbReference>
<evidence type="ECO:0000256" key="3">
    <source>
        <dbReference type="ARBA" id="ARBA00022452"/>
    </source>
</evidence>
<evidence type="ECO:0000256" key="9">
    <source>
        <dbReference type="ARBA" id="ARBA00023237"/>
    </source>
</evidence>
<dbReference type="Gene3D" id="2.170.130.10">
    <property type="entry name" value="TonB-dependent receptor, plug domain"/>
    <property type="match status" value="1"/>
</dbReference>
<dbReference type="Pfam" id="PF07715">
    <property type="entry name" value="Plug"/>
    <property type="match status" value="1"/>
</dbReference>
<dbReference type="InterPro" id="IPR012910">
    <property type="entry name" value="Plug_dom"/>
</dbReference>
<dbReference type="GO" id="GO:0015344">
    <property type="term" value="F:siderophore uptake transmembrane transporter activity"/>
    <property type="evidence" value="ECO:0007669"/>
    <property type="project" value="TreeGrafter"/>
</dbReference>
<feature type="chain" id="PRO_5020725200" evidence="11">
    <location>
        <begin position="24"/>
        <end position="703"/>
    </location>
</feature>
<keyword evidence="4" id="KW-0812">Transmembrane</keyword>
<keyword evidence="7 10" id="KW-0472">Membrane</keyword>
<dbReference type="Proteomes" id="UP000305451">
    <property type="component" value="Unassembled WGS sequence"/>
</dbReference>
<accession>A0A4S2H8S7</accession>
<keyword evidence="2" id="KW-0813">Transport</keyword>
<dbReference type="EMBL" id="SRXV01000003">
    <property type="protein sequence ID" value="TGY92244.1"/>
    <property type="molecule type" value="Genomic_DNA"/>
</dbReference>
<dbReference type="OrthoDB" id="9760333at2"/>
<evidence type="ECO:0000256" key="2">
    <source>
        <dbReference type="ARBA" id="ARBA00022448"/>
    </source>
</evidence>
<dbReference type="Gene3D" id="2.40.170.20">
    <property type="entry name" value="TonB-dependent receptor, beta-barrel domain"/>
    <property type="match status" value="1"/>
</dbReference>
<feature type="domain" description="TonB-dependent receptor plug" evidence="13">
    <location>
        <begin position="68"/>
        <end position="149"/>
    </location>
</feature>
<organism evidence="14 15">
    <name type="scientific">Marinicauda pacifica</name>
    <dbReference type="NCBI Taxonomy" id="1133559"/>
    <lineage>
        <taxon>Bacteria</taxon>
        <taxon>Pseudomonadati</taxon>
        <taxon>Pseudomonadota</taxon>
        <taxon>Alphaproteobacteria</taxon>
        <taxon>Maricaulales</taxon>
        <taxon>Maricaulaceae</taxon>
        <taxon>Marinicauda</taxon>
    </lineage>
</organism>
<comment type="similarity">
    <text evidence="10">Belongs to the TonB-dependent receptor family.</text>
</comment>
<evidence type="ECO:0000256" key="11">
    <source>
        <dbReference type="SAM" id="SignalP"/>
    </source>
</evidence>
<dbReference type="GO" id="GO:0009279">
    <property type="term" value="C:cell outer membrane"/>
    <property type="evidence" value="ECO:0007669"/>
    <property type="project" value="UniProtKB-SubCell"/>
</dbReference>
<dbReference type="GO" id="GO:0044718">
    <property type="term" value="P:siderophore transmembrane transport"/>
    <property type="evidence" value="ECO:0007669"/>
    <property type="project" value="TreeGrafter"/>
</dbReference>
<dbReference type="AlphaFoldDB" id="A0A4S2H8S7"/>
<reference evidence="14 15" key="1">
    <citation type="journal article" date="2013" name="Int. J. Syst. Evol. Microbiol.">
        <title>Marinicauda pacifica gen. nov., sp. nov., a prosthecate alphaproteobacterium of the family Hyphomonadaceae isolated from deep seawater.</title>
        <authorList>
            <person name="Zhang X.Y."/>
            <person name="Li G.W."/>
            <person name="Wang C.S."/>
            <person name="Zhang Y.J."/>
            <person name="Xu X.W."/>
            <person name="Li H."/>
            <person name="Liu A."/>
            <person name="Liu C."/>
            <person name="Xie B.B."/>
            <person name="Qin Q.L."/>
            <person name="Xu Z."/>
            <person name="Chen X.L."/>
            <person name="Zhou B.C."/>
            <person name="Zhang Y.Z."/>
        </authorList>
    </citation>
    <scope>NUCLEOTIDE SEQUENCE [LARGE SCALE GENOMIC DNA]</scope>
    <source>
        <strain evidence="14 15">P-1 km-3</strain>
    </source>
</reference>
<comment type="subcellular location">
    <subcellularLocation>
        <location evidence="1">Cell outer membrane</location>
        <topology evidence="1">Multi-pass membrane protein</topology>
    </subcellularLocation>
</comment>
<evidence type="ECO:0000256" key="6">
    <source>
        <dbReference type="ARBA" id="ARBA00023077"/>
    </source>
</evidence>
<evidence type="ECO:0000259" key="12">
    <source>
        <dbReference type="Pfam" id="PF00593"/>
    </source>
</evidence>
<evidence type="ECO:0000256" key="8">
    <source>
        <dbReference type="ARBA" id="ARBA00023170"/>
    </source>
</evidence>
<evidence type="ECO:0000256" key="1">
    <source>
        <dbReference type="ARBA" id="ARBA00004571"/>
    </source>
</evidence>
<feature type="domain" description="TonB-dependent receptor-like beta-barrel" evidence="12">
    <location>
        <begin position="226"/>
        <end position="662"/>
    </location>
</feature>
<keyword evidence="8 14" id="KW-0675">Receptor</keyword>
<dbReference type="PANTHER" id="PTHR30069">
    <property type="entry name" value="TONB-DEPENDENT OUTER MEMBRANE RECEPTOR"/>
    <property type="match status" value="1"/>
</dbReference>
<dbReference type="Pfam" id="PF00593">
    <property type="entry name" value="TonB_dep_Rec_b-barrel"/>
    <property type="match status" value="1"/>
</dbReference>
<dbReference type="RefSeq" id="WP_135945378.1">
    <property type="nucleotide sequence ID" value="NZ_BMEI01000003.1"/>
</dbReference>
<evidence type="ECO:0000256" key="5">
    <source>
        <dbReference type="ARBA" id="ARBA00022729"/>
    </source>
</evidence>
<dbReference type="InterPro" id="IPR037066">
    <property type="entry name" value="Plug_dom_sf"/>
</dbReference>
<dbReference type="SUPFAM" id="SSF56935">
    <property type="entry name" value="Porins"/>
    <property type="match status" value="1"/>
</dbReference>
<evidence type="ECO:0000313" key="14">
    <source>
        <dbReference type="EMBL" id="TGY92244.1"/>
    </source>
</evidence>
<dbReference type="InterPro" id="IPR036942">
    <property type="entry name" value="Beta-barrel_TonB_sf"/>
</dbReference>
<comment type="caution">
    <text evidence="14">The sequence shown here is derived from an EMBL/GenBank/DDBJ whole genome shotgun (WGS) entry which is preliminary data.</text>
</comment>
<sequence length="703" mass="75663">MTLRSRLLVGAAGALALTAPALAEHGQPEPQPATHDVIVVTGYRMHVDIHTETEISPEQAPVLGPDAAGLVARLPGAALIDNGAVSGQVQYRGLFGPRAPVTINGASVLSGGPNLMDPPLHYAPMPLVERIEVDRGVAPVSRGPGMGGGMNAILKSVDFASGDEIEWSADTMASVRSVGGSYAVGGIAGAADDRRRVELLLAREDGGDITSSGGDIPNSHHERSVYGLGGGLRNGDHEFGLTYRRVDTGATGTAPLAMDIAFVETDIARATYQGTFGEVLVDAAIGWSDVLHGMDNFSQRPNANPMMHRFTLAGADALNAEIAFGLALLGGDFQLGLDREDAQREARITNPNTAGFFVDTLPGLELDRTGVFAEWTGQIAGFESELGLRADLYEESAGRADVGPALPTGPRMLAMAYNMADRSAEESTVDAVARFWRETDGPVTWRLTLARKTRMPNFVERFAWLPTSMSSGLADGNTYVGDLDLESEAAWSVEAGFDWSSNGVYFRPTAYYRRVDDFIQGVPFDDTPGVVDTPTEMVSAMNGDPTPLRFANVDAEFYGLDADFGWQFAGDWRIDGVASMVRGQRRDIEDDLYRIAPPRLLLDVTWEQPDYALTFESQLVAEQDKVSRTNDERETPGYAILGARLDWYARDTVIVTLGVENLLDHTYERHLAGYNRVADADVAVGDRLPGAGRGLYARVSAAF</sequence>
<dbReference type="InterPro" id="IPR000531">
    <property type="entry name" value="Beta-barrel_TonB"/>
</dbReference>
<evidence type="ECO:0000256" key="7">
    <source>
        <dbReference type="ARBA" id="ARBA00023136"/>
    </source>
</evidence>
<evidence type="ECO:0000256" key="10">
    <source>
        <dbReference type="RuleBase" id="RU003357"/>
    </source>
</evidence>
<evidence type="ECO:0000259" key="13">
    <source>
        <dbReference type="Pfam" id="PF07715"/>
    </source>
</evidence>
<keyword evidence="3" id="KW-1134">Transmembrane beta strand</keyword>